<keyword evidence="2" id="KW-1185">Reference proteome</keyword>
<accession>A0A4R5MIF9</accession>
<evidence type="ECO:0000313" key="2">
    <source>
        <dbReference type="Proteomes" id="UP000295668"/>
    </source>
</evidence>
<organism evidence="1 2">
    <name type="scientific">Pedobacter changchengzhani</name>
    <dbReference type="NCBI Taxonomy" id="2529274"/>
    <lineage>
        <taxon>Bacteria</taxon>
        <taxon>Pseudomonadati</taxon>
        <taxon>Bacteroidota</taxon>
        <taxon>Sphingobacteriia</taxon>
        <taxon>Sphingobacteriales</taxon>
        <taxon>Sphingobacteriaceae</taxon>
        <taxon>Pedobacter</taxon>
    </lineage>
</organism>
<evidence type="ECO:0000313" key="1">
    <source>
        <dbReference type="EMBL" id="TDG34789.1"/>
    </source>
</evidence>
<reference evidence="1 2" key="1">
    <citation type="submission" date="2019-02" db="EMBL/GenBank/DDBJ databases">
        <title>Pedobacter sp. nov., a novel speices isolated from soil of pinguins habitat in Antarcitica.</title>
        <authorList>
            <person name="He R.-H."/>
        </authorList>
    </citation>
    <scope>NUCLEOTIDE SEQUENCE [LARGE SCALE GENOMIC DNA]</scope>
    <source>
        <strain evidence="1 2">E01020</strain>
    </source>
</reference>
<evidence type="ECO:0008006" key="3">
    <source>
        <dbReference type="Google" id="ProtNLM"/>
    </source>
</evidence>
<dbReference type="AlphaFoldDB" id="A0A4R5MIF9"/>
<dbReference type="PROSITE" id="PS51257">
    <property type="entry name" value="PROKAR_LIPOPROTEIN"/>
    <property type="match status" value="1"/>
</dbReference>
<dbReference type="RefSeq" id="WP_133263884.1">
    <property type="nucleotide sequence ID" value="NZ_SJCY01000022.1"/>
</dbReference>
<dbReference type="EMBL" id="SJCY01000022">
    <property type="protein sequence ID" value="TDG34789.1"/>
    <property type="molecule type" value="Genomic_DNA"/>
</dbReference>
<gene>
    <name evidence="1" type="ORF">EZJ43_16805</name>
</gene>
<proteinExistence type="predicted"/>
<name>A0A4R5MIF9_9SPHI</name>
<dbReference type="Gene3D" id="2.180.10.10">
    <property type="entry name" value="RHS repeat-associated core"/>
    <property type="match status" value="1"/>
</dbReference>
<sequence>MKKITLYLLLSIFLFSCKKNVPTKVVEKHLVKVSVGLAPSPSDVAFVQRTSLEVGYNQDFSKLIYYSVPNITSKGIEYDINNRITKILKEQVLYSGNPYSGVNTTNLIETNFVYDNTGRITKIFSIVNNSTNSTSFKYDNIGRLITVANFDSRVEYQYVGSNQLPCSFEYFIGNVSFWQRKIKFSDKPSPYTSMHGLEFSLGYYFDKLILEDGTDYIYDGDYLIKTYNKNSGEAVLYEYQ</sequence>
<comment type="caution">
    <text evidence="1">The sequence shown here is derived from an EMBL/GenBank/DDBJ whole genome shotgun (WGS) entry which is preliminary data.</text>
</comment>
<protein>
    <recommendedName>
        <fullName evidence="3">YD repeat-containing protein</fullName>
    </recommendedName>
</protein>
<dbReference type="Proteomes" id="UP000295668">
    <property type="component" value="Unassembled WGS sequence"/>
</dbReference>